<sequence length="169" mass="18390">MNSLAGDKARKVVACWQRPCSKLKSIQKGKTIPYIIDCRRKTTVVVGCGKDGGDRRTRTPLGPQQQRLRAITAEHPLVMRRNYFSAYVSRAKQEGAETAEVGVGSDEEGARGRDQIAKGNGTLDAVGSLMIFSRVNLHGGEREVLLPRSAVGSLLGCTEGVRPERRGQN</sequence>
<dbReference type="AlphaFoldDB" id="A0AAD7G207"/>
<gene>
    <name evidence="1" type="ORF">B0H17DRAFT_1145220</name>
</gene>
<organism evidence="1 2">
    <name type="scientific">Mycena rosella</name>
    <name type="common">Pink bonnet</name>
    <name type="synonym">Agaricus rosellus</name>
    <dbReference type="NCBI Taxonomy" id="1033263"/>
    <lineage>
        <taxon>Eukaryota</taxon>
        <taxon>Fungi</taxon>
        <taxon>Dikarya</taxon>
        <taxon>Basidiomycota</taxon>
        <taxon>Agaricomycotina</taxon>
        <taxon>Agaricomycetes</taxon>
        <taxon>Agaricomycetidae</taxon>
        <taxon>Agaricales</taxon>
        <taxon>Marasmiineae</taxon>
        <taxon>Mycenaceae</taxon>
        <taxon>Mycena</taxon>
    </lineage>
</organism>
<dbReference type="EMBL" id="JARKIE010000267">
    <property type="protein sequence ID" value="KAJ7659833.1"/>
    <property type="molecule type" value="Genomic_DNA"/>
</dbReference>
<proteinExistence type="predicted"/>
<dbReference type="Proteomes" id="UP001221757">
    <property type="component" value="Unassembled WGS sequence"/>
</dbReference>
<comment type="caution">
    <text evidence="1">The sequence shown here is derived from an EMBL/GenBank/DDBJ whole genome shotgun (WGS) entry which is preliminary data.</text>
</comment>
<accession>A0AAD7G207</accession>
<protein>
    <submittedName>
        <fullName evidence="1">Uncharacterized protein</fullName>
    </submittedName>
</protein>
<reference evidence="1" key="1">
    <citation type="submission" date="2023-03" db="EMBL/GenBank/DDBJ databases">
        <title>Massive genome expansion in bonnet fungi (Mycena s.s.) driven by repeated elements and novel gene families across ecological guilds.</title>
        <authorList>
            <consortium name="Lawrence Berkeley National Laboratory"/>
            <person name="Harder C.B."/>
            <person name="Miyauchi S."/>
            <person name="Viragh M."/>
            <person name="Kuo A."/>
            <person name="Thoen E."/>
            <person name="Andreopoulos B."/>
            <person name="Lu D."/>
            <person name="Skrede I."/>
            <person name="Drula E."/>
            <person name="Henrissat B."/>
            <person name="Morin E."/>
            <person name="Kohler A."/>
            <person name="Barry K."/>
            <person name="LaButti K."/>
            <person name="Morin E."/>
            <person name="Salamov A."/>
            <person name="Lipzen A."/>
            <person name="Mereny Z."/>
            <person name="Hegedus B."/>
            <person name="Baldrian P."/>
            <person name="Stursova M."/>
            <person name="Weitz H."/>
            <person name="Taylor A."/>
            <person name="Grigoriev I.V."/>
            <person name="Nagy L.G."/>
            <person name="Martin F."/>
            <person name="Kauserud H."/>
        </authorList>
    </citation>
    <scope>NUCLEOTIDE SEQUENCE</scope>
    <source>
        <strain evidence="1">CBHHK067</strain>
    </source>
</reference>
<evidence type="ECO:0000313" key="2">
    <source>
        <dbReference type="Proteomes" id="UP001221757"/>
    </source>
</evidence>
<evidence type="ECO:0000313" key="1">
    <source>
        <dbReference type="EMBL" id="KAJ7659833.1"/>
    </source>
</evidence>
<keyword evidence="2" id="KW-1185">Reference proteome</keyword>
<name>A0AAD7G207_MYCRO</name>